<sequence length="156" mass="17645">MHIMKGNMWMVVGVMWLVVGLAGGLDIVPTGVISPQERTNPPTEVSRPQYVQTLYKATDSVIVMNTLEPLWPSYKVEYQDRHTTTMNNQTIDTSTAEFATVLNTTVEYYSDLTATNTLDVAATTFQTMEFQHQTVLYTDRDNKTFTTIENNDLPLI</sequence>
<feature type="signal peptide" evidence="1">
    <location>
        <begin position="1"/>
        <end position="24"/>
    </location>
</feature>
<accession>A0A8J5JMV7</accession>
<evidence type="ECO:0000313" key="3">
    <source>
        <dbReference type="Proteomes" id="UP000747542"/>
    </source>
</evidence>
<gene>
    <name evidence="2" type="ORF">Hamer_G005816</name>
</gene>
<keyword evidence="1" id="KW-0732">Signal</keyword>
<name>A0A8J5JMV7_HOMAM</name>
<feature type="chain" id="PRO_5035194833" evidence="1">
    <location>
        <begin position="25"/>
        <end position="156"/>
    </location>
</feature>
<protein>
    <submittedName>
        <fullName evidence="2">Uncharacterized protein</fullName>
    </submittedName>
</protein>
<keyword evidence="3" id="KW-1185">Reference proteome</keyword>
<reference evidence="2" key="1">
    <citation type="journal article" date="2021" name="Sci. Adv.">
        <title>The American lobster genome reveals insights on longevity, neural, and immune adaptations.</title>
        <authorList>
            <person name="Polinski J.M."/>
            <person name="Zimin A.V."/>
            <person name="Clark K.F."/>
            <person name="Kohn A.B."/>
            <person name="Sadowski N."/>
            <person name="Timp W."/>
            <person name="Ptitsyn A."/>
            <person name="Khanna P."/>
            <person name="Romanova D.Y."/>
            <person name="Williams P."/>
            <person name="Greenwood S.J."/>
            <person name="Moroz L.L."/>
            <person name="Walt D.R."/>
            <person name="Bodnar A.G."/>
        </authorList>
    </citation>
    <scope>NUCLEOTIDE SEQUENCE</scope>
    <source>
        <strain evidence="2">GMGI-L3</strain>
    </source>
</reference>
<proteinExistence type="predicted"/>
<dbReference type="AlphaFoldDB" id="A0A8J5JMV7"/>
<dbReference type="EMBL" id="JAHLQT010037514">
    <property type="protein sequence ID" value="KAG7157393.1"/>
    <property type="molecule type" value="Genomic_DNA"/>
</dbReference>
<evidence type="ECO:0000256" key="1">
    <source>
        <dbReference type="SAM" id="SignalP"/>
    </source>
</evidence>
<comment type="caution">
    <text evidence="2">The sequence shown here is derived from an EMBL/GenBank/DDBJ whole genome shotgun (WGS) entry which is preliminary data.</text>
</comment>
<organism evidence="2 3">
    <name type="scientific">Homarus americanus</name>
    <name type="common">American lobster</name>
    <dbReference type="NCBI Taxonomy" id="6706"/>
    <lineage>
        <taxon>Eukaryota</taxon>
        <taxon>Metazoa</taxon>
        <taxon>Ecdysozoa</taxon>
        <taxon>Arthropoda</taxon>
        <taxon>Crustacea</taxon>
        <taxon>Multicrustacea</taxon>
        <taxon>Malacostraca</taxon>
        <taxon>Eumalacostraca</taxon>
        <taxon>Eucarida</taxon>
        <taxon>Decapoda</taxon>
        <taxon>Pleocyemata</taxon>
        <taxon>Astacidea</taxon>
        <taxon>Nephropoidea</taxon>
        <taxon>Nephropidae</taxon>
        <taxon>Homarus</taxon>
    </lineage>
</organism>
<evidence type="ECO:0000313" key="2">
    <source>
        <dbReference type="EMBL" id="KAG7157393.1"/>
    </source>
</evidence>
<dbReference type="Proteomes" id="UP000747542">
    <property type="component" value="Unassembled WGS sequence"/>
</dbReference>